<dbReference type="InterPro" id="IPR000690">
    <property type="entry name" value="Matrin/U1-C_Znf_C2H2"/>
</dbReference>
<feature type="compositionally biased region" description="Basic and acidic residues" evidence="6">
    <location>
        <begin position="1566"/>
        <end position="1579"/>
    </location>
</feature>
<keyword evidence="2" id="KW-0479">Metal-binding</keyword>
<feature type="compositionally biased region" description="Low complexity" evidence="6">
    <location>
        <begin position="761"/>
        <end position="774"/>
    </location>
</feature>
<feature type="domain" description="Matrin-type" evidence="7">
    <location>
        <begin position="1731"/>
        <end position="1762"/>
    </location>
</feature>
<dbReference type="InterPro" id="IPR026811">
    <property type="entry name" value="CIZ1"/>
</dbReference>
<dbReference type="GeneID" id="120034778"/>
<evidence type="ECO:0000256" key="1">
    <source>
        <dbReference type="ARBA" id="ARBA00004123"/>
    </source>
</evidence>
<evidence type="ECO:0000256" key="4">
    <source>
        <dbReference type="ARBA" id="ARBA00022833"/>
    </source>
</evidence>
<feature type="region of interest" description="Disordered" evidence="6">
    <location>
        <begin position="436"/>
        <end position="569"/>
    </location>
</feature>
<feature type="compositionally biased region" description="Acidic residues" evidence="6">
    <location>
        <begin position="1500"/>
        <end position="1511"/>
    </location>
</feature>
<feature type="compositionally biased region" description="Polar residues" evidence="6">
    <location>
        <begin position="166"/>
        <end position="188"/>
    </location>
</feature>
<evidence type="ECO:0000256" key="3">
    <source>
        <dbReference type="ARBA" id="ARBA00022771"/>
    </source>
</evidence>
<organism evidence="8 9">
    <name type="scientific">Salvelinus namaycush</name>
    <name type="common">Lake trout</name>
    <name type="synonym">Salmo namaycush</name>
    <dbReference type="NCBI Taxonomy" id="8040"/>
    <lineage>
        <taxon>Eukaryota</taxon>
        <taxon>Metazoa</taxon>
        <taxon>Chordata</taxon>
        <taxon>Craniata</taxon>
        <taxon>Vertebrata</taxon>
        <taxon>Euteleostomi</taxon>
        <taxon>Actinopterygii</taxon>
        <taxon>Neopterygii</taxon>
        <taxon>Teleostei</taxon>
        <taxon>Protacanthopterygii</taxon>
        <taxon>Salmoniformes</taxon>
        <taxon>Salmonidae</taxon>
        <taxon>Salmoninae</taxon>
        <taxon>Salvelinus</taxon>
    </lineage>
</organism>
<dbReference type="InterPro" id="IPR000504">
    <property type="entry name" value="RRM_dom"/>
</dbReference>
<feature type="compositionally biased region" description="Low complexity" evidence="6">
    <location>
        <begin position="638"/>
        <end position="648"/>
    </location>
</feature>
<dbReference type="PROSITE" id="PS50171">
    <property type="entry name" value="ZF_MATRIN"/>
    <property type="match status" value="1"/>
</dbReference>
<reference evidence="9" key="1">
    <citation type="submission" date="2025-08" db="UniProtKB">
        <authorList>
            <consortium name="RefSeq"/>
        </authorList>
    </citation>
    <scope>IDENTIFICATION</scope>
    <source>
        <tissue evidence="9">White muscle</tissue>
    </source>
</reference>
<feature type="compositionally biased region" description="Basic and acidic residues" evidence="6">
    <location>
        <begin position="1473"/>
        <end position="1485"/>
    </location>
</feature>
<feature type="region of interest" description="Disordered" evidence="6">
    <location>
        <begin position="286"/>
        <end position="329"/>
    </location>
</feature>
<feature type="compositionally biased region" description="Low complexity" evidence="6">
    <location>
        <begin position="1135"/>
        <end position="1145"/>
    </location>
</feature>
<evidence type="ECO:0000256" key="2">
    <source>
        <dbReference type="ARBA" id="ARBA00022723"/>
    </source>
</evidence>
<comment type="subcellular location">
    <subcellularLocation>
        <location evidence="1">Nucleus</location>
    </subcellularLocation>
</comment>
<feature type="region of interest" description="Disordered" evidence="6">
    <location>
        <begin position="1357"/>
        <end position="1699"/>
    </location>
</feature>
<dbReference type="InterPro" id="IPR035979">
    <property type="entry name" value="RBD_domain_sf"/>
</dbReference>
<proteinExistence type="predicted"/>
<feature type="region of interest" description="Disordered" evidence="6">
    <location>
        <begin position="152"/>
        <end position="193"/>
    </location>
</feature>
<feature type="compositionally biased region" description="Low complexity" evidence="6">
    <location>
        <begin position="697"/>
        <end position="708"/>
    </location>
</feature>
<dbReference type="Proteomes" id="UP000808372">
    <property type="component" value="Chromosome 42"/>
</dbReference>
<feature type="compositionally biased region" description="Basic and acidic residues" evidence="6">
    <location>
        <begin position="472"/>
        <end position="494"/>
    </location>
</feature>
<feature type="compositionally biased region" description="Polar residues" evidence="6">
    <location>
        <begin position="782"/>
        <end position="800"/>
    </location>
</feature>
<dbReference type="PANTHER" id="PTHR15491:SF9">
    <property type="entry name" value="CIP1-INTERACTING ZINC FINGER PROTEIN"/>
    <property type="match status" value="1"/>
</dbReference>
<feature type="compositionally biased region" description="Polar residues" evidence="6">
    <location>
        <begin position="1542"/>
        <end position="1556"/>
    </location>
</feature>
<feature type="compositionally biased region" description="Basic and acidic residues" evidence="6">
    <location>
        <begin position="1385"/>
        <end position="1439"/>
    </location>
</feature>
<dbReference type="SMART" id="SM00360">
    <property type="entry name" value="RRM"/>
    <property type="match status" value="2"/>
</dbReference>
<feature type="region of interest" description="Disordered" evidence="6">
    <location>
        <begin position="633"/>
        <end position="804"/>
    </location>
</feature>
<feature type="region of interest" description="Disordered" evidence="6">
    <location>
        <begin position="1121"/>
        <end position="1343"/>
    </location>
</feature>
<evidence type="ECO:0000259" key="7">
    <source>
        <dbReference type="PROSITE" id="PS50171"/>
    </source>
</evidence>
<dbReference type="Gene3D" id="3.30.70.330">
    <property type="match status" value="3"/>
</dbReference>
<keyword evidence="5" id="KW-0539">Nucleus</keyword>
<dbReference type="SUPFAM" id="SSF54928">
    <property type="entry name" value="RNA-binding domain, RBD"/>
    <property type="match status" value="2"/>
</dbReference>
<accession>A0A8U0Q617</accession>
<feature type="compositionally biased region" description="Basic and acidic residues" evidence="6">
    <location>
        <begin position="439"/>
        <end position="463"/>
    </location>
</feature>
<feature type="compositionally biased region" description="Low complexity" evidence="6">
    <location>
        <begin position="1279"/>
        <end position="1288"/>
    </location>
</feature>
<feature type="compositionally biased region" description="Basic and acidic residues" evidence="6">
    <location>
        <begin position="512"/>
        <end position="537"/>
    </location>
</feature>
<dbReference type="GO" id="GO:0008270">
    <property type="term" value="F:zinc ion binding"/>
    <property type="evidence" value="ECO:0007669"/>
    <property type="project" value="UniProtKB-KW"/>
</dbReference>
<keyword evidence="8" id="KW-1185">Reference proteome</keyword>
<feature type="compositionally biased region" description="Basic and acidic residues" evidence="6">
    <location>
        <begin position="1670"/>
        <end position="1696"/>
    </location>
</feature>
<feature type="compositionally biased region" description="Low complexity" evidence="6">
    <location>
        <begin position="1523"/>
        <end position="1541"/>
    </location>
</feature>
<gene>
    <name evidence="9" type="primary">LOC120034778</name>
</gene>
<sequence>MSPNLASAAVGYGRHCPQSACFHCRAFCASGYILLHREEKSRFQQVPRRQTKNHTRLALLTESPSQLYPLSAWADRAASAFGTVGRGTPFLFGPSAAIRLAQIKAQLTLHQLSIIAAASNHGNQQLALLNLLQQAAANNIAQPLATAMYQPQQQGPPFNRPRNMPYHQQQPGHSTDGNNMAQMNSYQAGQFPPQTRLPEELESAISVRVQGGRDEDHRLLNQNTQISRQHCVDARLHGDGQGGSSETAYSNSNNLVSLSCDDQQNQMQDVDWSNYQTPSKLFGLNQQQHLQQSSHSHANPNSGHSGGGMQSWNAPVSEPARPQGGNMQGLYVPESAGSILAGFGLSNDDLEVLSHYPDDQLTPDTLPFILRDIQIHKTNRNTGPPAFSQTLPAIPNLPPPLRLSPPQRHPAHSCTTNIPRFLSVTQTAGKVIDYGHASRAAEEGRDSYKRELPPKERATKPESKPTGSSLKRKAESPRQHDDSSDSKKDKDYRRRAPIPDAHKHKITPVRDPPSRSRSEREGSRSRPQFEARSESSKSTRPTGAKRSSSATKRLPTPTMIGDFSADPPKVYPHTCSLCDMQCERAKDWINHVNTVNHTASCRDLRNKYPDWNPNVPRSDPSQGQDACANWHSLERSPSRSVSRSLSWSPTPPPDRSRRISPPTSHGHTPHTSGRHSPSQSHRRSASSAHRPEKRTSESSGISTGSSSREGLKRSRNDPAKCATGHGNRAGVSGKHESGKRESYLSSTSKFPASMSEKPHRPASSKPGAKPAAGKDTALGQDSEVQSSNAPQKKPNPTLQKKNPPGSYLLYLTGLPVDAKYQEVVSLVQSFGKVTNVLIIRNEEGEENQGQPQYSKATVCMQKEQDAKALAECLTLNIREHPISVSDQNGEEELTSSIPVIIKGEVIGAPKTPAAPNEANLTVKGPEASVGQKNSNERGMVKITGLPESGCSEIDIAKLAQPFGTPVKILLITKPSEALVTMQDVESAQEMVKFYNDMPVCIKDSVLNMSLLPNLLVDFNRPVALFHSLMGPRNPVSVLQKAEEGGDDDWNRLLVVSNIPATPSGPTEIQKLVQRFGTVQQTLALKDKIIFEMGTADMAKSVFNRFQKFPCIVQNNKLAFSWKPDPKTDLPKVDISSAGSTASTGGNDSQTAETTMPPGGQEDSLSQSGLKVESGTGVDTKVEGQEVQPGNEGMNVDKGVQATKSPALGGKDQEKEPDTSSLQPAGVNQREPGGQGGEVVTEKVADISTTESEETEEPVSSDATSAPQDAKPETEKMSVSSSTTATPAPKVMAAIIEALRQESRNRSSTKVTTDQAAAENPPGKQPKDKATPDVQAAPALPRVTPEILKVLLEECRVRSTSRAGAEQARKEQDQAPPAGQNPSTGNRRDHSGDGEPGREQATKRKTREEEREERERARREREKERRLKAQEEEKEKGRREREKRRSHRERSSGSPGSRSSMRYEGSRHSGKSGARSESRRGNGEEKQQEEEELGEKHVPFDMEDFVTVDEVGEAAAVPRPLPGTTTEVTEVTEVTVNDPVTTASEAEQQAPADTTSMELEGEPGTPKVREEALDKREQKEGGLSPATTEGSVKTAEGPGEVTEETFPDCQDDIKEPVVTVPKTTCDEVTEESTTTDAPAAAGEEERDGEKEGLNMGTFLTVDEVGQMEEDGEKRSAENVESERRRTSQEEREEETARRKMKMEPLFYKDYSIPPFNPDSPVGMEFLVPKSGFFCKVCSKFYSGTDEAEKNHCKTLKHHQNLEKSLEKWRAKKD</sequence>
<feature type="compositionally biased region" description="Low complexity" evidence="6">
    <location>
        <begin position="286"/>
        <end position="297"/>
    </location>
</feature>
<feature type="compositionally biased region" description="Acidic residues" evidence="6">
    <location>
        <begin position="1600"/>
        <end position="1609"/>
    </location>
</feature>
<keyword evidence="4" id="KW-0862">Zinc</keyword>
<feature type="compositionally biased region" description="Polar residues" evidence="6">
    <location>
        <begin position="1305"/>
        <end position="1314"/>
    </location>
</feature>
<protein>
    <submittedName>
        <fullName evidence="9">Zinc finger protein 638-like</fullName>
    </submittedName>
</protein>
<feature type="compositionally biased region" description="Basic and acidic residues" evidence="6">
    <location>
        <begin position="709"/>
        <end position="718"/>
    </location>
</feature>
<dbReference type="GO" id="GO:0005634">
    <property type="term" value="C:nucleus"/>
    <property type="evidence" value="ECO:0007669"/>
    <property type="project" value="UniProtKB-SubCell"/>
</dbReference>
<evidence type="ECO:0000256" key="5">
    <source>
        <dbReference type="ARBA" id="ARBA00023242"/>
    </source>
</evidence>
<evidence type="ECO:0000256" key="6">
    <source>
        <dbReference type="SAM" id="MobiDB-lite"/>
    </source>
</evidence>
<evidence type="ECO:0000313" key="9">
    <source>
        <dbReference type="RefSeq" id="XP_038837310.1"/>
    </source>
</evidence>
<evidence type="ECO:0000313" key="8">
    <source>
        <dbReference type="Proteomes" id="UP000808372"/>
    </source>
</evidence>
<dbReference type="SMART" id="SM00451">
    <property type="entry name" value="ZnF_U1"/>
    <property type="match status" value="2"/>
</dbReference>
<keyword evidence="3" id="KW-0863">Zinc-finger</keyword>
<feature type="compositionally biased region" description="Basic and acidic residues" evidence="6">
    <location>
        <begin position="733"/>
        <end position="742"/>
    </location>
</feature>
<dbReference type="GO" id="GO:0003723">
    <property type="term" value="F:RNA binding"/>
    <property type="evidence" value="ECO:0007669"/>
    <property type="project" value="InterPro"/>
</dbReference>
<feature type="compositionally biased region" description="Polar residues" evidence="6">
    <location>
        <begin position="538"/>
        <end position="551"/>
    </location>
</feature>
<name>A0A8U0Q617_SALNM</name>
<dbReference type="KEGG" id="snh:120034778"/>
<dbReference type="RefSeq" id="XP_038837310.1">
    <property type="nucleotide sequence ID" value="XM_038981382.1"/>
</dbReference>
<dbReference type="InterPro" id="IPR003604">
    <property type="entry name" value="Matrin/U1-like-C_Znf_C2H2"/>
</dbReference>
<dbReference type="PANTHER" id="PTHR15491">
    <property type="match status" value="1"/>
</dbReference>
<dbReference type="InterPro" id="IPR012677">
    <property type="entry name" value="Nucleotide-bd_a/b_plait_sf"/>
</dbReference>